<organism evidence="2 3">
    <name type="scientific">Cercophora samala</name>
    <dbReference type="NCBI Taxonomy" id="330535"/>
    <lineage>
        <taxon>Eukaryota</taxon>
        <taxon>Fungi</taxon>
        <taxon>Dikarya</taxon>
        <taxon>Ascomycota</taxon>
        <taxon>Pezizomycotina</taxon>
        <taxon>Sordariomycetes</taxon>
        <taxon>Sordariomycetidae</taxon>
        <taxon>Sordariales</taxon>
        <taxon>Lasiosphaeriaceae</taxon>
        <taxon>Cercophora</taxon>
    </lineage>
</organism>
<accession>A0AA39ZG21</accession>
<feature type="signal peptide" evidence="1">
    <location>
        <begin position="1"/>
        <end position="19"/>
    </location>
</feature>
<feature type="chain" id="PRO_5041409355" evidence="1">
    <location>
        <begin position="20"/>
        <end position="211"/>
    </location>
</feature>
<keyword evidence="3" id="KW-1185">Reference proteome</keyword>
<comment type="caution">
    <text evidence="2">The sequence shown here is derived from an EMBL/GenBank/DDBJ whole genome shotgun (WGS) entry which is preliminary data.</text>
</comment>
<proteinExistence type="predicted"/>
<gene>
    <name evidence="2" type="ORF">QBC41DRAFT_318391</name>
</gene>
<dbReference type="EMBL" id="JAULSY010000034">
    <property type="protein sequence ID" value="KAK0670230.1"/>
    <property type="molecule type" value="Genomic_DNA"/>
</dbReference>
<keyword evidence="1" id="KW-0732">Signal</keyword>
<reference evidence="2" key="1">
    <citation type="submission" date="2023-06" db="EMBL/GenBank/DDBJ databases">
        <title>Genome-scale phylogeny and comparative genomics of the fungal order Sordariales.</title>
        <authorList>
            <consortium name="Lawrence Berkeley National Laboratory"/>
            <person name="Hensen N."/>
            <person name="Bonometti L."/>
            <person name="Westerberg I."/>
            <person name="Brannstrom I.O."/>
            <person name="Guillou S."/>
            <person name="Cros-Aarteil S."/>
            <person name="Calhoun S."/>
            <person name="Haridas S."/>
            <person name="Kuo A."/>
            <person name="Mondo S."/>
            <person name="Pangilinan J."/>
            <person name="Riley R."/>
            <person name="Labutti K."/>
            <person name="Andreopoulos B."/>
            <person name="Lipzen A."/>
            <person name="Chen C."/>
            <person name="Yanf M."/>
            <person name="Daum C."/>
            <person name="Ng V."/>
            <person name="Clum A."/>
            <person name="Steindorff A."/>
            <person name="Ohm R."/>
            <person name="Martin F."/>
            <person name="Silar P."/>
            <person name="Natvig D."/>
            <person name="Lalanne C."/>
            <person name="Gautier V."/>
            <person name="Ament-Velasquez S.L."/>
            <person name="Kruys A."/>
            <person name="Hutchinson M.I."/>
            <person name="Powell A.J."/>
            <person name="Barry K."/>
            <person name="Miller A.N."/>
            <person name="Grigoriev I.V."/>
            <person name="Debuchy R."/>
            <person name="Gladieux P."/>
            <person name="Thoren M.H."/>
            <person name="Johannesson H."/>
        </authorList>
    </citation>
    <scope>NUCLEOTIDE SEQUENCE</scope>
    <source>
        <strain evidence="2">CBS 307.81</strain>
    </source>
</reference>
<dbReference type="AlphaFoldDB" id="A0AA39ZG21"/>
<sequence>MSSIHQLAFLMAALVGISASTDSATKLPHPPLNVTALSSRHGYSVLECWQLASLPVDAMQAANYAVGGQTTRAVWSRIEPRTHIGEAWAPHAQLSIILNGLIRITSPAPRPAESAKGPLNDSVMMSIGVGERHMGAAGNDDSDKRPDSRTAYIVPGTLRSSVLIAADLKSMSTLAGHFTEFPSDEPTLLVQIPFEGDVVPEHTVLHDGGCH</sequence>
<evidence type="ECO:0000313" key="2">
    <source>
        <dbReference type="EMBL" id="KAK0670230.1"/>
    </source>
</evidence>
<protein>
    <submittedName>
        <fullName evidence="2">Uncharacterized protein</fullName>
    </submittedName>
</protein>
<evidence type="ECO:0000313" key="3">
    <source>
        <dbReference type="Proteomes" id="UP001174997"/>
    </source>
</evidence>
<evidence type="ECO:0000256" key="1">
    <source>
        <dbReference type="SAM" id="SignalP"/>
    </source>
</evidence>
<name>A0AA39ZG21_9PEZI</name>
<dbReference type="Proteomes" id="UP001174997">
    <property type="component" value="Unassembled WGS sequence"/>
</dbReference>